<evidence type="ECO:0000313" key="10">
    <source>
        <dbReference type="Proteomes" id="UP001596500"/>
    </source>
</evidence>
<comment type="cofactor">
    <cofactor evidence="1">
        <name>pyridoxal 5'-phosphate</name>
        <dbReference type="ChEBI" id="CHEBI:597326"/>
    </cofactor>
</comment>
<evidence type="ECO:0000256" key="2">
    <source>
        <dbReference type="ARBA" id="ARBA00005384"/>
    </source>
</evidence>
<evidence type="ECO:0000259" key="8">
    <source>
        <dbReference type="PROSITE" id="PS50949"/>
    </source>
</evidence>
<dbReference type="InterPro" id="IPR051446">
    <property type="entry name" value="HTH_trans_reg/aminotransferase"/>
</dbReference>
<keyword evidence="3 9" id="KW-0808">Transferase</keyword>
<keyword evidence="4" id="KW-0663">Pyridoxal phosphate</keyword>
<proteinExistence type="inferred from homology"/>
<reference evidence="10" key="1">
    <citation type="journal article" date="2019" name="Int. J. Syst. Evol. Microbiol.">
        <title>The Global Catalogue of Microorganisms (GCM) 10K type strain sequencing project: providing services to taxonomists for standard genome sequencing and annotation.</title>
        <authorList>
            <consortium name="The Broad Institute Genomics Platform"/>
            <consortium name="The Broad Institute Genome Sequencing Center for Infectious Disease"/>
            <person name="Wu L."/>
            <person name="Ma J."/>
        </authorList>
    </citation>
    <scope>NUCLEOTIDE SEQUENCE [LARGE SCALE GENOMIC DNA]</scope>
    <source>
        <strain evidence="10">CGMCC 1.12942</strain>
    </source>
</reference>
<dbReference type="RefSeq" id="WP_379865500.1">
    <property type="nucleotide sequence ID" value="NZ_JBHTBW010000040.1"/>
</dbReference>
<keyword evidence="3 9" id="KW-0032">Aminotransferase</keyword>
<dbReference type="GO" id="GO:0008483">
    <property type="term" value="F:transaminase activity"/>
    <property type="evidence" value="ECO:0007669"/>
    <property type="project" value="UniProtKB-KW"/>
</dbReference>
<dbReference type="InterPro" id="IPR004839">
    <property type="entry name" value="Aminotransferase_I/II_large"/>
</dbReference>
<evidence type="ECO:0000256" key="3">
    <source>
        <dbReference type="ARBA" id="ARBA00022576"/>
    </source>
</evidence>
<comment type="similarity">
    <text evidence="2">In the C-terminal section; belongs to the class-I pyridoxal-phosphate-dependent aminotransferase family.</text>
</comment>
<organism evidence="9 10">
    <name type="scientific">Laceyella putida</name>
    <dbReference type="NCBI Taxonomy" id="110101"/>
    <lineage>
        <taxon>Bacteria</taxon>
        <taxon>Bacillati</taxon>
        <taxon>Bacillota</taxon>
        <taxon>Bacilli</taxon>
        <taxon>Bacillales</taxon>
        <taxon>Thermoactinomycetaceae</taxon>
        <taxon>Laceyella</taxon>
    </lineage>
</organism>
<protein>
    <submittedName>
        <fullName evidence="9">PLP-dependent aminotransferase family protein</fullName>
    </submittedName>
</protein>
<sequence>MSIPFIHLDRASRVSLAEQIAQQVVESIRSGQLKAGASLPTVRSLSRRLQVSAETVQKAYRILQEEDWITSRTRHGTVVNPRLSPHVPLISPKREQNRFQLLARIKEAARLPGMFPLSGISLPPEEEIARILKQVASRAVEASWQVESHDPFGLSALRSKIQGLLAGRGFWTEVETICMVNGSQQAISLVAEQLLSPESAIGVPDMGYLPVLEAFRDKGARLVPIRHDHTGIDIAHLRAMCEAHPLRALYVMPHGQYPTGSSWSESKKRQVLQLARQFQLTIIEDEYYGELYYTPRPPLPLACLAQEEPGIEVIYVSSFSTILHPNVRLGYLVVPSVHIERFRRGKYLSDTVTSVIGQQLVLQVWEELELAHYLERRRGQLRQARDELLASLRRWLPPAYKVVPPEMGVAVWVYAPATFCGLTFFERCLQEQVFVMPDQAFAVVKPVRGFQVRFGHIPHAMLEEGVKRVGRILAGMGVK</sequence>
<evidence type="ECO:0000256" key="6">
    <source>
        <dbReference type="ARBA" id="ARBA00023125"/>
    </source>
</evidence>
<dbReference type="InterPro" id="IPR000524">
    <property type="entry name" value="Tscrpt_reg_HTH_GntR"/>
</dbReference>
<dbReference type="CDD" id="cd00609">
    <property type="entry name" value="AAT_like"/>
    <property type="match status" value="1"/>
</dbReference>
<dbReference type="InterPro" id="IPR015424">
    <property type="entry name" value="PyrdxlP-dep_Trfase"/>
</dbReference>
<evidence type="ECO:0000256" key="7">
    <source>
        <dbReference type="ARBA" id="ARBA00023163"/>
    </source>
</evidence>
<keyword evidence="6" id="KW-0238">DNA-binding</keyword>
<dbReference type="SUPFAM" id="SSF53383">
    <property type="entry name" value="PLP-dependent transferases"/>
    <property type="match status" value="1"/>
</dbReference>
<dbReference type="InterPro" id="IPR015421">
    <property type="entry name" value="PyrdxlP-dep_Trfase_major"/>
</dbReference>
<evidence type="ECO:0000256" key="5">
    <source>
        <dbReference type="ARBA" id="ARBA00023015"/>
    </source>
</evidence>
<dbReference type="Gene3D" id="1.10.10.10">
    <property type="entry name" value="Winged helix-like DNA-binding domain superfamily/Winged helix DNA-binding domain"/>
    <property type="match status" value="1"/>
</dbReference>
<dbReference type="PANTHER" id="PTHR46577">
    <property type="entry name" value="HTH-TYPE TRANSCRIPTIONAL REGULATORY PROTEIN GABR"/>
    <property type="match status" value="1"/>
</dbReference>
<evidence type="ECO:0000313" key="9">
    <source>
        <dbReference type="EMBL" id="MFC7441950.1"/>
    </source>
</evidence>
<dbReference type="EMBL" id="JBHTBW010000040">
    <property type="protein sequence ID" value="MFC7441950.1"/>
    <property type="molecule type" value="Genomic_DNA"/>
</dbReference>
<dbReference type="SUPFAM" id="SSF46785">
    <property type="entry name" value="Winged helix' DNA-binding domain"/>
    <property type="match status" value="1"/>
</dbReference>
<dbReference type="SMART" id="SM00345">
    <property type="entry name" value="HTH_GNTR"/>
    <property type="match status" value="1"/>
</dbReference>
<dbReference type="PANTHER" id="PTHR46577:SF1">
    <property type="entry name" value="HTH-TYPE TRANSCRIPTIONAL REGULATORY PROTEIN GABR"/>
    <property type="match status" value="1"/>
</dbReference>
<dbReference type="InterPro" id="IPR036388">
    <property type="entry name" value="WH-like_DNA-bd_sf"/>
</dbReference>
<accession>A0ABW2RLV0</accession>
<dbReference type="PROSITE" id="PS50949">
    <property type="entry name" value="HTH_GNTR"/>
    <property type="match status" value="1"/>
</dbReference>
<dbReference type="CDD" id="cd07377">
    <property type="entry name" value="WHTH_GntR"/>
    <property type="match status" value="1"/>
</dbReference>
<dbReference type="Pfam" id="PF00155">
    <property type="entry name" value="Aminotran_1_2"/>
    <property type="match status" value="1"/>
</dbReference>
<dbReference type="Proteomes" id="UP001596500">
    <property type="component" value="Unassembled WGS sequence"/>
</dbReference>
<keyword evidence="5" id="KW-0805">Transcription regulation</keyword>
<dbReference type="InterPro" id="IPR036390">
    <property type="entry name" value="WH_DNA-bd_sf"/>
</dbReference>
<evidence type="ECO:0000256" key="1">
    <source>
        <dbReference type="ARBA" id="ARBA00001933"/>
    </source>
</evidence>
<gene>
    <name evidence="9" type="ORF">ACFQNG_12685</name>
</gene>
<keyword evidence="10" id="KW-1185">Reference proteome</keyword>
<feature type="domain" description="HTH gntR-type" evidence="8">
    <location>
        <begin position="14"/>
        <end position="82"/>
    </location>
</feature>
<keyword evidence="7" id="KW-0804">Transcription</keyword>
<dbReference type="Gene3D" id="3.40.640.10">
    <property type="entry name" value="Type I PLP-dependent aspartate aminotransferase-like (Major domain)"/>
    <property type="match status" value="1"/>
</dbReference>
<name>A0ABW2RLV0_9BACL</name>
<dbReference type="Pfam" id="PF00392">
    <property type="entry name" value="GntR"/>
    <property type="match status" value="1"/>
</dbReference>
<comment type="caution">
    <text evidence="9">The sequence shown here is derived from an EMBL/GenBank/DDBJ whole genome shotgun (WGS) entry which is preliminary data.</text>
</comment>
<evidence type="ECO:0000256" key="4">
    <source>
        <dbReference type="ARBA" id="ARBA00022898"/>
    </source>
</evidence>